<accession>A0A059XS13</accession>
<dbReference type="RefSeq" id="WP_038504259.1">
    <property type="nucleotide sequence ID" value="NZ_CP007243.1"/>
</dbReference>
<dbReference type="KEGG" id="lfp:Y981_00605"/>
<reference evidence="3" key="1">
    <citation type="submission" date="2014-02" db="EMBL/GenBank/DDBJ databases">
        <title>Complete genome sequence and comparative genomic analysis of the nitrogen-fixing bacterium Leptospirillum ferriphilum YSK.</title>
        <authorList>
            <person name="Guo X."/>
            <person name="Yin H."/>
            <person name="Liang Y."/>
            <person name="Hu Q."/>
            <person name="Ma L."/>
            <person name="Xiao Y."/>
            <person name="Zhang X."/>
            <person name="Qiu G."/>
            <person name="Liu X."/>
        </authorList>
    </citation>
    <scope>NUCLEOTIDE SEQUENCE [LARGE SCALE GENOMIC DNA]</scope>
    <source>
        <strain evidence="3">YSK</strain>
    </source>
</reference>
<proteinExistence type="predicted"/>
<feature type="domain" description="CHAD" evidence="1">
    <location>
        <begin position="17"/>
        <end position="199"/>
    </location>
</feature>
<dbReference type="Proteomes" id="UP000027059">
    <property type="component" value="Chromosome"/>
</dbReference>
<dbReference type="Pfam" id="PF05235">
    <property type="entry name" value="CHAD"/>
    <property type="match status" value="1"/>
</dbReference>
<evidence type="ECO:0000313" key="2">
    <source>
        <dbReference type="EMBL" id="AIA31374.1"/>
    </source>
</evidence>
<keyword evidence="3" id="KW-1185">Reference proteome</keyword>
<dbReference type="AlphaFoldDB" id="A0A059XS13"/>
<sequence length="309" mass="35858">MLRKKTQANPIKTSLRVDEALRHCWENEKRTLKDHFRHSMGPKTLHAIRRSLRRAIRISFFVGRIGRLTPASQKNLAWMKKTYRALGPWREKDVIAREWRRLLRTLPEVKTCAVLSGSGVPGGRKKCPRRKRMLVRVLKRIDRCPFPACQNDALTKTAASDFLARLQAFFSDRDAKLERLAARWERLDPGERHRLRKIVRVLHESWVVVRHLSPEIPDGNWDRLLSKLDRCLGRVHDRDVRLGKLCRRTRLSGKKGWRKALLSGWSAGLANEQVQEIGPLLKQYLALPRPWKTEVLGMFILPDGSSPTT</sequence>
<evidence type="ECO:0000313" key="3">
    <source>
        <dbReference type="Proteomes" id="UP000027059"/>
    </source>
</evidence>
<reference evidence="2 3" key="2">
    <citation type="journal article" date="2015" name="Biomed. Res. Int.">
        <title>Effects of Arsenite Resistance on the Growth and Functional Gene Expression of Leptospirillum ferriphilum and Acidithiobacillus thiooxidans in Pure Culture and Coculture.</title>
        <authorList>
            <person name="Jiang H."/>
            <person name="Liang Y."/>
            <person name="Yin H."/>
            <person name="Xiao Y."/>
            <person name="Guo X."/>
            <person name="Xu Y."/>
            <person name="Hu Q."/>
            <person name="Liu H."/>
            <person name="Liu X."/>
        </authorList>
    </citation>
    <scope>NUCLEOTIDE SEQUENCE [LARGE SCALE GENOMIC DNA]</scope>
    <source>
        <strain evidence="2 3">YSK</strain>
    </source>
</reference>
<dbReference type="InterPro" id="IPR038186">
    <property type="entry name" value="CHAD_dom_sf"/>
</dbReference>
<dbReference type="EMBL" id="CP007243">
    <property type="protein sequence ID" value="AIA31374.1"/>
    <property type="molecule type" value="Genomic_DNA"/>
</dbReference>
<protein>
    <recommendedName>
        <fullName evidence="1">CHAD domain-containing protein</fullName>
    </recommendedName>
</protein>
<organism evidence="2 3">
    <name type="scientific">Leptospirillum ferriphilum YSK</name>
    <dbReference type="NCBI Taxonomy" id="1441628"/>
    <lineage>
        <taxon>Bacteria</taxon>
        <taxon>Pseudomonadati</taxon>
        <taxon>Nitrospirota</taxon>
        <taxon>Nitrospiria</taxon>
        <taxon>Nitrospirales</taxon>
        <taxon>Nitrospiraceae</taxon>
        <taxon>Leptospirillum</taxon>
    </lineage>
</organism>
<dbReference type="InterPro" id="IPR007899">
    <property type="entry name" value="CHAD_dom"/>
</dbReference>
<gene>
    <name evidence="2" type="ORF">Y981_00605</name>
</gene>
<dbReference type="Gene3D" id="1.40.20.10">
    <property type="entry name" value="CHAD domain"/>
    <property type="match status" value="1"/>
</dbReference>
<evidence type="ECO:0000259" key="1">
    <source>
        <dbReference type="Pfam" id="PF05235"/>
    </source>
</evidence>
<name>A0A059XS13_9BACT</name>
<dbReference type="HOGENOM" id="CLU_1029730_0_0_0"/>